<gene>
    <name evidence="3" type="ORF">CKAN_00375500</name>
</gene>
<evidence type="ECO:0000259" key="1">
    <source>
        <dbReference type="Pfam" id="PF05703"/>
    </source>
</evidence>
<dbReference type="Proteomes" id="UP000283530">
    <property type="component" value="Unassembled WGS sequence"/>
</dbReference>
<evidence type="ECO:0000313" key="4">
    <source>
        <dbReference type="Proteomes" id="UP000283530"/>
    </source>
</evidence>
<name>A0A3S3PXJ3_9MAGN</name>
<dbReference type="EMBL" id="QPKB01000002">
    <property type="protein sequence ID" value="RWR75378.1"/>
    <property type="molecule type" value="Genomic_DNA"/>
</dbReference>
<evidence type="ECO:0000313" key="3">
    <source>
        <dbReference type="EMBL" id="RWR75378.1"/>
    </source>
</evidence>
<dbReference type="Pfam" id="PF05703">
    <property type="entry name" value="Auxin_canalis"/>
    <property type="match status" value="1"/>
</dbReference>
<evidence type="ECO:0000259" key="2">
    <source>
        <dbReference type="Pfam" id="PF08458"/>
    </source>
</evidence>
<dbReference type="OrthoDB" id="786244at2759"/>
<organism evidence="3 4">
    <name type="scientific">Cinnamomum micranthum f. kanehirae</name>
    <dbReference type="NCBI Taxonomy" id="337451"/>
    <lineage>
        <taxon>Eukaryota</taxon>
        <taxon>Viridiplantae</taxon>
        <taxon>Streptophyta</taxon>
        <taxon>Embryophyta</taxon>
        <taxon>Tracheophyta</taxon>
        <taxon>Spermatophyta</taxon>
        <taxon>Magnoliopsida</taxon>
        <taxon>Magnoliidae</taxon>
        <taxon>Laurales</taxon>
        <taxon>Lauraceae</taxon>
        <taxon>Cinnamomum</taxon>
    </lineage>
</organism>
<dbReference type="PANTHER" id="PTHR31351:SF25">
    <property type="entry name" value="AUXIN CANALIZATION PROTEIN (DUF828)"/>
    <property type="match status" value="1"/>
</dbReference>
<dbReference type="AlphaFoldDB" id="A0A3S3PXJ3"/>
<feature type="domain" description="Pleckstrin-like plant" evidence="2">
    <location>
        <begin position="333"/>
        <end position="426"/>
    </location>
</feature>
<comment type="caution">
    <text evidence="3">The sequence shown here is derived from an EMBL/GenBank/DDBJ whole genome shotgun (WGS) entry which is preliminary data.</text>
</comment>
<sequence length="439" mass="48494">MKDGPCLAALLHHTVQHIGADDYGDDIEIQGGYGIWDGPDLRSHIELCSGEYFRMKDTKPTAPGSPLDSMDFLSDAWCNTAIQVLQPLPHDQSMVLQENLIKMFENDVKPPMMKLNVDDGDAKSMPPWKTDDLKSWIWLQKAIHPELNYDRCFRKKWTLHLPHKLNPFKEISIKKWVKEVKQKRKEEERLQKAEVHAAISIAGVAAALAAVAAENAKSGGEPNTTREAAVASAAALVAAQCAQVAEDMGAKRDQLSAAIGSAMSATGASDIFTLTAAAATSLRGAAALRARAGRRERDASANTLPVEENNNCDFDFDFAKYRALLARGAEVEVRTSDGKCKLRSVSVILNTEAKVILRIRNINLLKGFASAKESIVYKLHEDSIGEAETSVPIILMTSRGTIKLEMNGYDQYKIWVVTINHMLMLSTTFSGYELQFYRN</sequence>
<dbReference type="InterPro" id="IPR013666">
    <property type="entry name" value="PH_pln"/>
</dbReference>
<dbReference type="PANTHER" id="PTHR31351">
    <property type="entry name" value="EXPRESSED PROTEIN"/>
    <property type="match status" value="1"/>
</dbReference>
<dbReference type="Pfam" id="PF08458">
    <property type="entry name" value="PH_2"/>
    <property type="match status" value="1"/>
</dbReference>
<dbReference type="InterPro" id="IPR040269">
    <property type="entry name" value="VAB"/>
</dbReference>
<accession>A0A3S3PXJ3</accession>
<keyword evidence="4" id="KW-1185">Reference proteome</keyword>
<protein>
    <submittedName>
        <fullName evidence="3">VAN3-binding-like protein isoform X1</fullName>
    </submittedName>
</protein>
<feature type="domain" description="VAN3-binding protein-like auxin canalisation" evidence="1">
    <location>
        <begin position="63"/>
        <end position="308"/>
    </location>
</feature>
<reference evidence="3 4" key="1">
    <citation type="journal article" date="2019" name="Nat. Plants">
        <title>Stout camphor tree genome fills gaps in understanding of flowering plant genome evolution.</title>
        <authorList>
            <person name="Chaw S.M."/>
            <person name="Liu Y.C."/>
            <person name="Wu Y.W."/>
            <person name="Wang H.Y."/>
            <person name="Lin C.I."/>
            <person name="Wu C.S."/>
            <person name="Ke H.M."/>
            <person name="Chang L.Y."/>
            <person name="Hsu C.Y."/>
            <person name="Yang H.T."/>
            <person name="Sudianto E."/>
            <person name="Hsu M.H."/>
            <person name="Wu K.P."/>
            <person name="Wang L.N."/>
            <person name="Leebens-Mack J.H."/>
            <person name="Tsai I.J."/>
        </authorList>
    </citation>
    <scope>NUCLEOTIDE SEQUENCE [LARGE SCALE GENOMIC DNA]</scope>
    <source>
        <strain evidence="4">cv. Chaw 1501</strain>
        <tissue evidence="3">Young leaves</tissue>
    </source>
</reference>
<proteinExistence type="predicted"/>
<dbReference type="InterPro" id="IPR008546">
    <property type="entry name" value="VAN3-bd-like_auxin_canal"/>
</dbReference>